<dbReference type="InterPro" id="IPR004927">
    <property type="entry name" value="MerB"/>
</dbReference>
<protein>
    <submittedName>
        <fullName evidence="1">Membrane protein</fullName>
    </submittedName>
</protein>
<dbReference type="GO" id="GO:0018836">
    <property type="term" value="F:alkylmercury lyase activity"/>
    <property type="evidence" value="ECO:0007669"/>
    <property type="project" value="InterPro"/>
</dbReference>
<sequence>MPENMSDVDERVRVHVYQTLAATGRAPGRDDIARDLTLSPARAGAAINTLAAGRHLVLRDGEILLAHPFATANFGFSVMGRSTLYWGGCAWDAFAIPHLVDREPRALIATECPGCARPMAWIVDRAAPPPGDEVVHFLVPAARAWDDVIHTCTHQRVFCDHDCLRSWSRSSGLPIGTTFGIDVLWRLASRWYEGRLDSPYVRREPAEARRHFAEAGLPPGYWS</sequence>
<dbReference type="Gene3D" id="3.30.450.410">
    <property type="match status" value="1"/>
</dbReference>
<keyword evidence="2" id="KW-1185">Reference proteome</keyword>
<dbReference type="InterPro" id="IPR053717">
    <property type="entry name" value="MerB_lyase_sf"/>
</dbReference>
<evidence type="ECO:0000313" key="1">
    <source>
        <dbReference type="EMBL" id="GII81895.1"/>
    </source>
</evidence>
<dbReference type="AlphaFoldDB" id="A0A919RBW9"/>
<dbReference type="Proteomes" id="UP000655287">
    <property type="component" value="Unassembled WGS sequence"/>
</dbReference>
<dbReference type="EMBL" id="BOOU01000116">
    <property type="protein sequence ID" value="GII81895.1"/>
    <property type="molecule type" value="Genomic_DNA"/>
</dbReference>
<organism evidence="1 2">
    <name type="scientific">Sphaerisporangium rufum</name>
    <dbReference type="NCBI Taxonomy" id="1381558"/>
    <lineage>
        <taxon>Bacteria</taxon>
        <taxon>Bacillati</taxon>
        <taxon>Actinomycetota</taxon>
        <taxon>Actinomycetes</taxon>
        <taxon>Streptosporangiales</taxon>
        <taxon>Streptosporangiaceae</taxon>
        <taxon>Sphaerisporangium</taxon>
    </lineage>
</organism>
<dbReference type="Pfam" id="PF03243">
    <property type="entry name" value="MerB"/>
    <property type="match status" value="1"/>
</dbReference>
<reference evidence="1" key="1">
    <citation type="submission" date="2021-01" db="EMBL/GenBank/DDBJ databases">
        <title>Whole genome shotgun sequence of Sphaerisporangium rufum NBRC 109079.</title>
        <authorList>
            <person name="Komaki H."/>
            <person name="Tamura T."/>
        </authorList>
    </citation>
    <scope>NUCLEOTIDE SEQUENCE</scope>
    <source>
        <strain evidence="1">NBRC 109079</strain>
    </source>
</reference>
<dbReference type="SUPFAM" id="SSF160387">
    <property type="entry name" value="NosL/MerB-like"/>
    <property type="match status" value="1"/>
</dbReference>
<name>A0A919RBW9_9ACTN</name>
<gene>
    <name evidence="1" type="ORF">Sru01_68770</name>
</gene>
<comment type="caution">
    <text evidence="1">The sequence shown here is derived from an EMBL/GenBank/DDBJ whole genome shotgun (WGS) entry which is preliminary data.</text>
</comment>
<accession>A0A919RBW9</accession>
<proteinExistence type="predicted"/>
<evidence type="ECO:0000313" key="2">
    <source>
        <dbReference type="Proteomes" id="UP000655287"/>
    </source>
</evidence>